<dbReference type="EC" id="6.3.2.2" evidence="5"/>
<evidence type="ECO:0000256" key="3">
    <source>
        <dbReference type="ARBA" id="ARBA00022840"/>
    </source>
</evidence>
<dbReference type="Pfam" id="PF04107">
    <property type="entry name" value="GCS2"/>
    <property type="match status" value="1"/>
</dbReference>
<dbReference type="PANTHER" id="PTHR34378:SF1">
    <property type="entry name" value="GLUTAMATE--CYSTEINE LIGASE, CHLOROPLASTIC"/>
    <property type="match status" value="1"/>
</dbReference>
<evidence type="ECO:0000313" key="9">
    <source>
        <dbReference type="Proteomes" id="UP000371041"/>
    </source>
</evidence>
<dbReference type="InterPro" id="IPR014746">
    <property type="entry name" value="Gln_synth/guanido_kin_cat_dom"/>
</dbReference>
<dbReference type="NCBIfam" id="TIGR03444">
    <property type="entry name" value="EgtA_Cys_ligase"/>
    <property type="match status" value="1"/>
</dbReference>
<dbReference type="PIRSF" id="PIRSF017901">
    <property type="entry name" value="GCL"/>
    <property type="match status" value="1"/>
</dbReference>
<keyword evidence="9" id="KW-1185">Reference proteome</keyword>
<dbReference type="UniPathway" id="UPA01014"/>
<dbReference type="PANTHER" id="PTHR34378">
    <property type="entry name" value="GLUTAMATE--CYSTEINE LIGASE, CHLOROPLASTIC"/>
    <property type="match status" value="1"/>
</dbReference>
<proteinExistence type="inferred from homology"/>
<comment type="pathway">
    <text evidence="5">Amino-acid biosynthesis; ergothioneine biosynthesis.</text>
</comment>
<dbReference type="GO" id="GO:0006750">
    <property type="term" value="P:glutathione biosynthetic process"/>
    <property type="evidence" value="ECO:0007669"/>
    <property type="project" value="UniProtKB-UniRule"/>
</dbReference>
<evidence type="ECO:0000256" key="1">
    <source>
        <dbReference type="ARBA" id="ARBA00022598"/>
    </source>
</evidence>
<dbReference type="AlphaFoldDB" id="A0A5Q3Q5F7"/>
<dbReference type="HAMAP" id="MF_02034">
    <property type="entry name" value="EgtA"/>
    <property type="match status" value="1"/>
</dbReference>
<evidence type="ECO:0000256" key="5">
    <source>
        <dbReference type="HAMAP-Rule" id="MF_02034"/>
    </source>
</evidence>
<evidence type="ECO:0000256" key="6">
    <source>
        <dbReference type="PIRNR" id="PIRNR017901"/>
    </source>
</evidence>
<comment type="similarity">
    <text evidence="5 6">Belongs to the glutamate--cysteine ligase type 2 family. EgtA subfamily.</text>
</comment>
<dbReference type="InterPro" id="IPR017809">
    <property type="entry name" value="EgtA_Actinobacteria"/>
</dbReference>
<reference evidence="9" key="1">
    <citation type="submission" date="2019-11" db="EMBL/GenBank/DDBJ databases">
        <title>The complete genome sequence of Saccharopolyspora sp. E2A.</title>
        <authorList>
            <person name="Zhang G."/>
        </authorList>
    </citation>
    <scope>NUCLEOTIDE SEQUENCE [LARGE SCALE GENOMIC DNA]</scope>
    <source>
        <strain evidence="9">E2A</strain>
    </source>
</reference>
<name>A0A5Q3Q5F7_9PSEU</name>
<dbReference type="GO" id="GO:0004357">
    <property type="term" value="F:glutamate-cysteine ligase activity"/>
    <property type="evidence" value="ECO:0007669"/>
    <property type="project" value="UniProtKB-UniRule"/>
</dbReference>
<organism evidence="8 9">
    <name type="scientific">Allosaccharopolyspora coralli</name>
    <dbReference type="NCBI Taxonomy" id="2665642"/>
    <lineage>
        <taxon>Bacteria</taxon>
        <taxon>Bacillati</taxon>
        <taxon>Actinomycetota</taxon>
        <taxon>Actinomycetes</taxon>
        <taxon>Pseudonocardiales</taxon>
        <taxon>Pseudonocardiaceae</taxon>
        <taxon>Allosaccharopolyspora</taxon>
    </lineage>
</organism>
<accession>A0A5Q3Q5F7</accession>
<dbReference type="InterPro" id="IPR035434">
    <property type="entry name" value="GCL_bact_plant"/>
</dbReference>
<keyword evidence="1 5" id="KW-0436">Ligase</keyword>
<evidence type="ECO:0000256" key="4">
    <source>
        <dbReference type="ARBA" id="ARBA00048819"/>
    </source>
</evidence>
<dbReference type="RefSeq" id="WP_154076454.1">
    <property type="nucleotide sequence ID" value="NZ_CP045929.1"/>
</dbReference>
<dbReference type="SUPFAM" id="SSF55931">
    <property type="entry name" value="Glutamine synthetase/guanido kinase"/>
    <property type="match status" value="1"/>
</dbReference>
<dbReference type="Proteomes" id="UP000371041">
    <property type="component" value="Chromosome"/>
</dbReference>
<comment type="function">
    <text evidence="5">Catalyzes the synthesis of gamma-glutamylcysteine (gamma-GC). This compound is used as substrate for the biosynthesis of the low-molecular thiol compound ergothioneine.</text>
</comment>
<dbReference type="InterPro" id="IPR006336">
    <property type="entry name" value="GCS2"/>
</dbReference>
<dbReference type="EMBL" id="CP045929">
    <property type="protein sequence ID" value="QGK69861.1"/>
    <property type="molecule type" value="Genomic_DNA"/>
</dbReference>
<evidence type="ECO:0000313" key="8">
    <source>
        <dbReference type="EMBL" id="QGK69861.1"/>
    </source>
</evidence>
<evidence type="ECO:0000256" key="7">
    <source>
        <dbReference type="SAM" id="MobiDB-lite"/>
    </source>
</evidence>
<feature type="region of interest" description="Disordered" evidence="7">
    <location>
        <begin position="53"/>
        <end position="89"/>
    </location>
</feature>
<dbReference type="GO" id="GO:0052699">
    <property type="term" value="P:ergothioneine biosynthetic process"/>
    <property type="evidence" value="ECO:0007669"/>
    <property type="project" value="UniProtKB-UniRule"/>
</dbReference>
<dbReference type="GO" id="GO:0005524">
    <property type="term" value="F:ATP binding"/>
    <property type="evidence" value="ECO:0007669"/>
    <property type="project" value="UniProtKB-UniRule"/>
</dbReference>
<evidence type="ECO:0000256" key="2">
    <source>
        <dbReference type="ARBA" id="ARBA00022741"/>
    </source>
</evidence>
<sequence length="412" mass="45077">MTKVLDASAADVPASRLRTRAEAEAYVESVCFKHGPPRLLGIELEWTVHHRDDPRRPLDSETLLDALGPHAPRSLAPHSPQQALPRGSALTLEPGGQVEVSSLPADSMRTLFDAASADARYVANLLAGHGLILGEQGTDPWREPRRILDVPRYAAMECAFDRIGLDGRLMMCSTAGVQVCLDMGEPHRVAARWAALHALGPVMMATFANSPSLFGAATGWSSTRTRALMRTDPPRMRPGPITADPAASWARRVLDTSLVCVRREQGDWTAPNGLTFAEWIEGGEPRPPTRDDLDYHLTTMFPPVRPRGYFEVRYLDSQIGDTWRLPAAALIALFRDESTVDELLERTSPVVGRWMHAARHGLNDAVLARAARAVFDLACRNLEHTDAPDGIAAELDTTVERTLAEQQKGVGA</sequence>
<comment type="catalytic activity">
    <reaction evidence="4 5 6">
        <text>L-cysteine + L-glutamate + ATP = gamma-L-glutamyl-L-cysteine + ADP + phosphate + H(+)</text>
        <dbReference type="Rhea" id="RHEA:13285"/>
        <dbReference type="ChEBI" id="CHEBI:15378"/>
        <dbReference type="ChEBI" id="CHEBI:29985"/>
        <dbReference type="ChEBI" id="CHEBI:30616"/>
        <dbReference type="ChEBI" id="CHEBI:35235"/>
        <dbReference type="ChEBI" id="CHEBI:43474"/>
        <dbReference type="ChEBI" id="CHEBI:58173"/>
        <dbReference type="ChEBI" id="CHEBI:456216"/>
        <dbReference type="EC" id="6.3.2.2"/>
    </reaction>
</comment>
<protein>
    <recommendedName>
        <fullName evidence="5">Glutamate--cysteine ligase EgtA</fullName>
        <ecNumber evidence="5">6.3.2.2</ecNumber>
    </recommendedName>
    <alternativeName>
        <fullName evidence="5">Gamma-glutamylcysteine synthase</fullName>
        <shortName evidence="5">GCS</shortName>
        <shortName evidence="5">Gamma-ECS</shortName>
    </alternativeName>
</protein>
<keyword evidence="2 5" id="KW-0547">Nucleotide-binding</keyword>
<gene>
    <name evidence="5 8" type="primary">egtA</name>
    <name evidence="8" type="ORF">GIY23_10320</name>
</gene>
<dbReference type="KEGG" id="sace:GIY23_10320"/>
<dbReference type="Gene3D" id="3.30.590.20">
    <property type="match status" value="1"/>
</dbReference>
<keyword evidence="3 5" id="KW-0067">ATP-binding</keyword>